<evidence type="ECO:0000313" key="3">
    <source>
        <dbReference type="EMBL" id="CRX38925.1"/>
    </source>
</evidence>
<dbReference type="EMBL" id="CWGJ01000025">
    <property type="protein sequence ID" value="CRX38925.1"/>
    <property type="molecule type" value="Genomic_DNA"/>
</dbReference>
<dbReference type="InterPro" id="IPR025738">
    <property type="entry name" value="BatD"/>
</dbReference>
<dbReference type="PANTHER" id="PTHR40940">
    <property type="entry name" value="PROTEIN BATD-RELATED"/>
    <property type="match status" value="1"/>
</dbReference>
<name>A0A0H5E6K7_9BACT</name>
<keyword evidence="2" id="KW-0472">Membrane</keyword>
<evidence type="ECO:0000256" key="2">
    <source>
        <dbReference type="SAM" id="Phobius"/>
    </source>
</evidence>
<dbReference type="OrthoDB" id="20603at2"/>
<feature type="transmembrane region" description="Helical" evidence="2">
    <location>
        <begin position="440"/>
        <end position="461"/>
    </location>
</feature>
<accession>A0A0H5E6K7</accession>
<keyword evidence="2" id="KW-0812">Transmembrane</keyword>
<keyword evidence="2" id="KW-1133">Transmembrane helix</keyword>
<evidence type="ECO:0000256" key="1">
    <source>
        <dbReference type="SAM" id="MobiDB-lite"/>
    </source>
</evidence>
<organism evidence="3 4">
    <name type="scientific">Estrella lausannensis</name>
    <dbReference type="NCBI Taxonomy" id="483423"/>
    <lineage>
        <taxon>Bacteria</taxon>
        <taxon>Pseudomonadati</taxon>
        <taxon>Chlamydiota</taxon>
        <taxon>Chlamydiia</taxon>
        <taxon>Parachlamydiales</taxon>
        <taxon>Candidatus Criblamydiaceae</taxon>
        <taxon>Estrella</taxon>
    </lineage>
</organism>
<proteinExistence type="predicted"/>
<gene>
    <name evidence="3" type="ORF">ELAC_1597</name>
</gene>
<dbReference type="AlphaFoldDB" id="A0A0H5E6K7"/>
<sequence length="572" mass="63826">MVACISRTLSWVFFAFLAPLSLALAEDVRLSIEFQKESLQEGVAIEGDLSIFHSKNDAVNPKTAIFEGKSLQLQLVKEVEEAGRVKSVYRFKLGSRTKGLYVLSPITVEVGGRDVSSARQAFEVGGSTQSQASVNINGSLLFKLEPIIEGRQIFYPGQKAIFGYRLIYNQNVEMTKDEMPLLEPKGFKKIGGEDVKNFRKGSLAYREIRQQVQAVNPGRYVIGPSVVSGKPYTMTLFQTKEYLGETVEAKADPVILEIKAFPDKGKPASFNGAIGKKLTFKVVLQSFSDVSVGDKFTLSMEIAGDGEVESAPMPEVCCQPGFPGRFRLSDIPPAEIYKNGIKYIVIDLTPLSTAINEIPGLEFSYFDPENESYHTLNSNPIPVKVRPTSEGLEEIKEEAQKEQAKEPSTATEWPELNAKPEKIEIETIFPLTTDDLQSRFLGTFSSLWILLFGGLALILQLDYRYRKEKRKEKEKVDGVAARLWKEIEALPEGDKDLYPKIARALIAKLFETGHVSRTDVSWHELADAGVSGEIKRFLHELEEDRFSGKGQKDPAQVKQDALRLMQSIKPRV</sequence>
<protein>
    <submittedName>
        <fullName evidence="3">Conserved putative membrane protein</fullName>
    </submittedName>
</protein>
<keyword evidence="4" id="KW-1185">Reference proteome</keyword>
<reference evidence="4" key="1">
    <citation type="submission" date="2015-06" db="EMBL/GenBank/DDBJ databases">
        <authorList>
            <person name="Bertelli C."/>
        </authorList>
    </citation>
    <scope>NUCLEOTIDE SEQUENCE [LARGE SCALE GENOMIC DNA]</scope>
    <source>
        <strain evidence="4">CRIB-30</strain>
    </source>
</reference>
<feature type="region of interest" description="Disordered" evidence="1">
    <location>
        <begin position="391"/>
        <end position="412"/>
    </location>
</feature>
<evidence type="ECO:0000313" key="4">
    <source>
        <dbReference type="Proteomes" id="UP000220251"/>
    </source>
</evidence>
<dbReference type="PANTHER" id="PTHR40940:SF2">
    <property type="entry name" value="BATD"/>
    <property type="match status" value="1"/>
</dbReference>
<feature type="compositionally biased region" description="Basic and acidic residues" evidence="1">
    <location>
        <begin position="393"/>
        <end position="405"/>
    </location>
</feature>
<dbReference type="Proteomes" id="UP000220251">
    <property type="component" value="Unassembled WGS sequence"/>
</dbReference>
<dbReference type="RefSeq" id="WP_098038787.1">
    <property type="nucleotide sequence ID" value="NZ_CWGJ01000025.1"/>
</dbReference>